<dbReference type="SUPFAM" id="SSF53850">
    <property type="entry name" value="Periplasmic binding protein-like II"/>
    <property type="match status" value="1"/>
</dbReference>
<evidence type="ECO:0000256" key="1">
    <source>
        <dbReference type="ARBA" id="ARBA00005695"/>
    </source>
</evidence>
<name>A0A7R6PP01_9BACT</name>
<evidence type="ECO:0000256" key="3">
    <source>
        <dbReference type="ARBA" id="ARBA00022729"/>
    </source>
</evidence>
<dbReference type="GO" id="GO:0030288">
    <property type="term" value="C:outer membrane-bounded periplasmic space"/>
    <property type="evidence" value="ECO:0007669"/>
    <property type="project" value="UniProtKB-ARBA"/>
</dbReference>
<dbReference type="AlphaFoldDB" id="A0A7R6PP01"/>
<dbReference type="KEGG" id="thyd:TTHT_1699"/>
<dbReference type="PANTHER" id="PTHR30290:SF9">
    <property type="entry name" value="OLIGOPEPTIDE-BINDING PROTEIN APPA"/>
    <property type="match status" value="1"/>
</dbReference>
<dbReference type="Gene3D" id="3.40.190.10">
    <property type="entry name" value="Periplasmic binding protein-like II"/>
    <property type="match status" value="1"/>
</dbReference>
<keyword evidence="2" id="KW-0813">Transport</keyword>
<evidence type="ECO:0000259" key="4">
    <source>
        <dbReference type="Pfam" id="PF00496"/>
    </source>
</evidence>
<dbReference type="InterPro" id="IPR030678">
    <property type="entry name" value="Peptide/Ni-bd"/>
</dbReference>
<dbReference type="Pfam" id="PF00496">
    <property type="entry name" value="SBP_bac_5"/>
    <property type="match status" value="1"/>
</dbReference>
<protein>
    <submittedName>
        <fullName evidence="5">Peptide/nickel transport system substrate-binding protein</fullName>
    </submittedName>
</protein>
<dbReference type="PANTHER" id="PTHR30290">
    <property type="entry name" value="PERIPLASMIC BINDING COMPONENT OF ABC TRANSPORTER"/>
    <property type="match status" value="1"/>
</dbReference>
<keyword evidence="6" id="KW-1185">Reference proteome</keyword>
<sequence>MKKIFFLLLIFLFFPISCRYGGKTPPNTLVVLVDGYPQTFDPRMGIDLSSQRIYQLVYNGLFVRDEKGELKPDLVESYYFKHNSVFRFKLRKGIYFHNGDELKVEDVFYTVKSLIEKGSLKSAPFLEIGEMKKIDDYSGELVLKRKDPSFLINLCDGAFGVVSRKDGVSGTGAYIIVKKDKGKNILLKGFDNYFKGKPKTEFVLLKTVKDSTTRTFEILNKSADIVFDSIPYENLKLFKKGDYRIYRGISNSVEYIAFNFKDKILSDRKVRQAICMAIDRDRAIKYLFYGYAVKASSMIAPPNFYHFEGNQCVSSIKQANRILDSAGYKIKKDGYRFSLEFLSTTSFLSRLKAVYVQDRLKKIGIKVDIVSMDFGTFFDLLSKGKFQMYSARWVGISDPDIYRMVFYSKMIPPKGWNRGFYKNEEVDRLVESIPNLEKKEERRKVYKKINSFILSDYAYIFLWHPENLIITLKNVENLIVTPSKSFAYLYLVEKR</sequence>
<dbReference type="Proteomes" id="UP000595564">
    <property type="component" value="Chromosome"/>
</dbReference>
<dbReference type="PIRSF" id="PIRSF002741">
    <property type="entry name" value="MppA"/>
    <property type="match status" value="1"/>
</dbReference>
<dbReference type="EMBL" id="AP017470">
    <property type="protein sequence ID" value="BBB33173.1"/>
    <property type="molecule type" value="Genomic_DNA"/>
</dbReference>
<accession>A0A7R6PP01</accession>
<dbReference type="GO" id="GO:0015833">
    <property type="term" value="P:peptide transport"/>
    <property type="evidence" value="ECO:0007669"/>
    <property type="project" value="TreeGrafter"/>
</dbReference>
<proteinExistence type="inferred from homology"/>
<dbReference type="InterPro" id="IPR039424">
    <property type="entry name" value="SBP_5"/>
</dbReference>
<dbReference type="GO" id="GO:0043190">
    <property type="term" value="C:ATP-binding cassette (ABC) transporter complex"/>
    <property type="evidence" value="ECO:0007669"/>
    <property type="project" value="InterPro"/>
</dbReference>
<keyword evidence="3" id="KW-0732">Signal</keyword>
<evidence type="ECO:0000313" key="6">
    <source>
        <dbReference type="Proteomes" id="UP000595564"/>
    </source>
</evidence>
<dbReference type="GO" id="GO:1904680">
    <property type="term" value="F:peptide transmembrane transporter activity"/>
    <property type="evidence" value="ECO:0007669"/>
    <property type="project" value="TreeGrafter"/>
</dbReference>
<dbReference type="Gene3D" id="3.10.105.10">
    <property type="entry name" value="Dipeptide-binding Protein, Domain 3"/>
    <property type="match status" value="1"/>
</dbReference>
<dbReference type="RefSeq" id="WP_201327477.1">
    <property type="nucleotide sequence ID" value="NZ_AP017470.1"/>
</dbReference>
<reference evidence="5 6" key="1">
    <citation type="journal article" date="2012" name="Extremophiles">
        <title>Thermotomaculum hydrothermale gen. nov., sp. nov., a novel heterotrophic thermophile within the phylum Acidobacteria from a deep-sea hydrothermal vent chimney in the Southern Okinawa Trough.</title>
        <authorList>
            <person name="Izumi H."/>
            <person name="Nunoura T."/>
            <person name="Miyazaki M."/>
            <person name="Mino S."/>
            <person name="Toki T."/>
            <person name="Takai K."/>
            <person name="Sako Y."/>
            <person name="Sawabe T."/>
            <person name="Nakagawa S."/>
        </authorList>
    </citation>
    <scope>NUCLEOTIDE SEQUENCE [LARGE SCALE GENOMIC DNA]</scope>
    <source>
        <strain evidence="5 6">AC55</strain>
    </source>
</reference>
<dbReference type="Gene3D" id="3.90.76.10">
    <property type="entry name" value="Dipeptide-binding Protein, Domain 1"/>
    <property type="match status" value="1"/>
</dbReference>
<organism evidence="5 6">
    <name type="scientific">Thermotomaculum hydrothermale</name>
    <dbReference type="NCBI Taxonomy" id="981385"/>
    <lineage>
        <taxon>Bacteria</taxon>
        <taxon>Pseudomonadati</taxon>
        <taxon>Acidobacteriota</taxon>
        <taxon>Holophagae</taxon>
        <taxon>Thermotomaculales</taxon>
        <taxon>Thermotomaculaceae</taxon>
        <taxon>Thermotomaculum</taxon>
    </lineage>
</organism>
<comment type="similarity">
    <text evidence="1">Belongs to the bacterial solute-binding protein 5 family.</text>
</comment>
<dbReference type="InterPro" id="IPR000914">
    <property type="entry name" value="SBP_5_dom"/>
</dbReference>
<evidence type="ECO:0000256" key="2">
    <source>
        <dbReference type="ARBA" id="ARBA00022448"/>
    </source>
</evidence>
<dbReference type="CDD" id="cd00995">
    <property type="entry name" value="PBP2_NikA_DppA_OppA_like"/>
    <property type="match status" value="1"/>
</dbReference>
<feature type="domain" description="Solute-binding protein family 5" evidence="4">
    <location>
        <begin position="69"/>
        <end position="407"/>
    </location>
</feature>
<evidence type="ECO:0000313" key="5">
    <source>
        <dbReference type="EMBL" id="BBB33173.1"/>
    </source>
</evidence>
<gene>
    <name evidence="5" type="ORF">TTHT_1699</name>
</gene>